<evidence type="ECO:0000256" key="2">
    <source>
        <dbReference type="PROSITE-ProRule" id="PRU00703"/>
    </source>
</evidence>
<dbReference type="InterPro" id="IPR000644">
    <property type="entry name" value="CBS_dom"/>
</dbReference>
<name>A0ABW3EKX0_9ACTN</name>
<evidence type="ECO:0000259" key="4">
    <source>
        <dbReference type="PROSITE" id="PS51371"/>
    </source>
</evidence>
<keyword evidence="6" id="KW-1185">Reference proteome</keyword>
<organism evidence="5 6">
    <name type="scientific">Actinomadura sediminis</name>
    <dbReference type="NCBI Taxonomy" id="1038904"/>
    <lineage>
        <taxon>Bacteria</taxon>
        <taxon>Bacillati</taxon>
        <taxon>Actinomycetota</taxon>
        <taxon>Actinomycetes</taxon>
        <taxon>Streptosporangiales</taxon>
        <taxon>Thermomonosporaceae</taxon>
        <taxon>Actinomadura</taxon>
    </lineage>
</organism>
<feature type="domain" description="CBS" evidence="4">
    <location>
        <begin position="10"/>
        <end position="68"/>
    </location>
</feature>
<dbReference type="InterPro" id="IPR007055">
    <property type="entry name" value="BON_dom"/>
</dbReference>
<dbReference type="Proteomes" id="UP001596972">
    <property type="component" value="Unassembled WGS sequence"/>
</dbReference>
<dbReference type="PIRSF" id="PIRSF036990">
    <property type="entry name" value="UCP036990_CBS_BON"/>
    <property type="match status" value="1"/>
</dbReference>
<feature type="domain" description="CBS" evidence="4">
    <location>
        <begin position="94"/>
        <end position="151"/>
    </location>
</feature>
<accession>A0ABW3EKX0</accession>
<dbReference type="RefSeq" id="WP_378296009.1">
    <property type="nucleotide sequence ID" value="NZ_JBHTJA010000002.1"/>
</dbReference>
<dbReference type="InterPro" id="IPR017080">
    <property type="entry name" value="UCP036990_CBS_BON"/>
</dbReference>
<dbReference type="PANTHER" id="PTHR43080:SF29">
    <property type="entry name" value="OS02G0818000 PROTEIN"/>
    <property type="match status" value="1"/>
</dbReference>
<gene>
    <name evidence="5" type="ORF">ACFQ11_02175</name>
</gene>
<dbReference type="PROSITE" id="PS51371">
    <property type="entry name" value="CBS"/>
    <property type="match status" value="2"/>
</dbReference>
<evidence type="ECO:0000313" key="5">
    <source>
        <dbReference type="EMBL" id="MFD0899189.1"/>
    </source>
</evidence>
<evidence type="ECO:0000313" key="6">
    <source>
        <dbReference type="Proteomes" id="UP001596972"/>
    </source>
</evidence>
<protein>
    <submittedName>
        <fullName evidence="5">CBS domain-containing protein</fullName>
    </submittedName>
</protein>
<comment type="caution">
    <text evidence="5">The sequence shown here is derived from an EMBL/GenBank/DDBJ whole genome shotgun (WGS) entry which is preliminary data.</text>
</comment>
<keyword evidence="1 2" id="KW-0129">CBS domain</keyword>
<dbReference type="PANTHER" id="PTHR43080">
    <property type="entry name" value="CBS DOMAIN-CONTAINING PROTEIN CBSX3, MITOCHONDRIAL"/>
    <property type="match status" value="1"/>
</dbReference>
<evidence type="ECO:0000259" key="3">
    <source>
        <dbReference type="PROSITE" id="PS50914"/>
    </source>
</evidence>
<evidence type="ECO:0000256" key="1">
    <source>
        <dbReference type="ARBA" id="ARBA00023122"/>
    </source>
</evidence>
<dbReference type="SUPFAM" id="SSF54631">
    <property type="entry name" value="CBS-domain pair"/>
    <property type="match status" value="1"/>
</dbReference>
<dbReference type="CDD" id="cd04586">
    <property type="entry name" value="CBS_pair_BON_assoc"/>
    <property type="match status" value="1"/>
</dbReference>
<dbReference type="Pfam" id="PF04972">
    <property type="entry name" value="BON"/>
    <property type="match status" value="1"/>
</dbReference>
<dbReference type="PROSITE" id="PS50914">
    <property type="entry name" value="BON"/>
    <property type="match status" value="1"/>
</dbReference>
<dbReference type="Pfam" id="PF00571">
    <property type="entry name" value="CBS"/>
    <property type="match status" value="2"/>
</dbReference>
<dbReference type="InterPro" id="IPR051257">
    <property type="entry name" value="Diverse_CBS-Domain"/>
</dbReference>
<dbReference type="Gene3D" id="3.10.580.10">
    <property type="entry name" value="CBS-domain"/>
    <property type="match status" value="1"/>
</dbReference>
<dbReference type="EMBL" id="JBHTJA010000002">
    <property type="protein sequence ID" value="MFD0899189.1"/>
    <property type="molecule type" value="Genomic_DNA"/>
</dbReference>
<feature type="domain" description="BON" evidence="3">
    <location>
        <begin position="148"/>
        <end position="216"/>
    </location>
</feature>
<proteinExistence type="predicted"/>
<sequence length="227" mass="24698">MQHRKVADVMTREVVAVTEETPFTEIVAALDDHGVRAVPVVDGDRRVVGIVTDADLLRKEEFRDIGTEGHPRFESRRHRAARAKAAATDAAGLMSAPVVTLEPGTPVAKAARTLAAHGHKQAPVVDGNGRPVGIVTRSDLLRLFLRSDDDTRDEIVREVIVRGLWQDPSRIDVRVDAGVVVLSGRLEARSLIPICLRLTAATEGVVDVVDRLSYDRDDGRPGAFPRA</sequence>
<dbReference type="InterPro" id="IPR046342">
    <property type="entry name" value="CBS_dom_sf"/>
</dbReference>
<dbReference type="SMART" id="SM00116">
    <property type="entry name" value="CBS"/>
    <property type="match status" value="2"/>
</dbReference>
<reference evidence="6" key="1">
    <citation type="journal article" date="2019" name="Int. J. Syst. Evol. Microbiol.">
        <title>The Global Catalogue of Microorganisms (GCM) 10K type strain sequencing project: providing services to taxonomists for standard genome sequencing and annotation.</title>
        <authorList>
            <consortium name="The Broad Institute Genomics Platform"/>
            <consortium name="The Broad Institute Genome Sequencing Center for Infectious Disease"/>
            <person name="Wu L."/>
            <person name="Ma J."/>
        </authorList>
    </citation>
    <scope>NUCLEOTIDE SEQUENCE [LARGE SCALE GENOMIC DNA]</scope>
    <source>
        <strain evidence="6">JCM 31202</strain>
    </source>
</reference>